<protein>
    <recommendedName>
        <fullName evidence="3">Exo-alpha-sialidase</fullName>
    </recommendedName>
</protein>
<reference evidence="1 2" key="1">
    <citation type="submission" date="2020-11" db="EMBL/GenBank/DDBJ databases">
        <title>Draft Genome of Enterobacter sp. strain EMC7.</title>
        <authorList>
            <person name="Barman P."/>
            <person name="Sinha S."/>
            <person name="Sen S."/>
            <person name="Chakraborty R."/>
        </authorList>
    </citation>
    <scope>NUCLEOTIDE SEQUENCE [LARGE SCALE GENOMIC DNA]</scope>
    <source>
        <strain evidence="1 2">EMC7</strain>
    </source>
</reference>
<proteinExistence type="predicted"/>
<evidence type="ECO:0000313" key="1">
    <source>
        <dbReference type="EMBL" id="MBZ0059589.1"/>
    </source>
</evidence>
<dbReference type="EMBL" id="JADMNK010000010">
    <property type="protein sequence ID" value="MBZ0059589.1"/>
    <property type="molecule type" value="Genomic_DNA"/>
</dbReference>
<evidence type="ECO:0008006" key="3">
    <source>
        <dbReference type="Google" id="ProtNLM"/>
    </source>
</evidence>
<gene>
    <name evidence="1" type="ORF">ITX56_17620</name>
</gene>
<organism evidence="1 2">
    <name type="scientific">Leclercia barmai</name>
    <dbReference type="NCBI Taxonomy" id="2785629"/>
    <lineage>
        <taxon>Bacteria</taxon>
        <taxon>Pseudomonadati</taxon>
        <taxon>Pseudomonadota</taxon>
        <taxon>Gammaproteobacteria</taxon>
        <taxon>Enterobacterales</taxon>
        <taxon>Enterobacteriaceae</taxon>
        <taxon>Leclercia</taxon>
    </lineage>
</organism>
<dbReference type="Proteomes" id="UP000706580">
    <property type="component" value="Unassembled WGS sequence"/>
</dbReference>
<name>A0ABS7RZ52_9ENTR</name>
<keyword evidence="2" id="KW-1185">Reference proteome</keyword>
<dbReference type="RefSeq" id="WP_223075263.1">
    <property type="nucleotide sequence ID" value="NZ_JADMNK010000010.1"/>
</dbReference>
<sequence>MTKALYTLKDGEIMARRANYMHASRDGGKTFTRYESAGAFERQTGHKVAPVIRSQIIKDNGGLSMKIGDKTKPVERTFQGVPFVVIFERKK</sequence>
<evidence type="ECO:0000313" key="2">
    <source>
        <dbReference type="Proteomes" id="UP000706580"/>
    </source>
</evidence>
<accession>A0ABS7RZ52</accession>
<comment type="caution">
    <text evidence="1">The sequence shown here is derived from an EMBL/GenBank/DDBJ whole genome shotgun (WGS) entry which is preliminary data.</text>
</comment>